<sequence length="357" mass="39791">MLKGYKNINLFVLALAFVGLFFVFEASSVRGFNEYSDSFHFFRLQAIWIAGGFFLMLIFSKFDYHKLYYLAFPLMLGTIVLLLLVLIPGVGSSAGGARRWIDLGIINFQPTEVAKFSIIIYLASWFLNRERKRFASFVGLLLILMFLIILQPDLGTAIIVFSISVIIYFLAGVQIHYLFLFVPFAALAFYFLINVSPYRFRRLTAFLNPSSDPLGIGYHINQILISLSNGGLFGLGFGISKQKYLYLPEAHTDSVFAIISEEFGFIGGFLLISAFLALLYKIYVVAYSAPDRFGKYLAGGVLAYFGLQIIINLGGMVNLFPLTGVSLPLISYGGSNLLVSFSLIGIIINIAKKTKKV</sequence>
<dbReference type="GO" id="GO:0008360">
    <property type="term" value="P:regulation of cell shape"/>
    <property type="evidence" value="ECO:0007669"/>
    <property type="project" value="UniProtKB-KW"/>
</dbReference>
<keyword evidence="6" id="KW-0573">Peptidoglycan synthesis</keyword>
<feature type="transmembrane region" description="Helical" evidence="16">
    <location>
        <begin position="41"/>
        <end position="60"/>
    </location>
</feature>
<comment type="subcellular location">
    <subcellularLocation>
        <location evidence="1">Membrane</location>
        <topology evidence="1">Multi-pass membrane protein</topology>
    </subcellularLocation>
</comment>
<feature type="transmembrane region" description="Helical" evidence="16">
    <location>
        <begin position="108"/>
        <end position="127"/>
    </location>
</feature>
<keyword evidence="5" id="KW-0133">Cell shape</keyword>
<evidence type="ECO:0000256" key="12">
    <source>
        <dbReference type="ARBA" id="ARBA00041185"/>
    </source>
</evidence>
<keyword evidence="4 16" id="KW-0812">Transmembrane</keyword>
<reference evidence="17 18" key="1">
    <citation type="journal article" date="2016" name="Nat. Commun.">
        <title>Thousands of microbial genomes shed light on interconnected biogeochemical processes in an aquifer system.</title>
        <authorList>
            <person name="Anantharaman K."/>
            <person name="Brown C.T."/>
            <person name="Hug L.A."/>
            <person name="Sharon I."/>
            <person name="Castelle C.J."/>
            <person name="Probst A.J."/>
            <person name="Thomas B.C."/>
            <person name="Singh A."/>
            <person name="Wilkins M.J."/>
            <person name="Karaoz U."/>
            <person name="Brodie E.L."/>
            <person name="Williams K.H."/>
            <person name="Hubbard S.S."/>
            <person name="Banfield J.F."/>
        </authorList>
    </citation>
    <scope>NUCLEOTIDE SEQUENCE [LARGE SCALE GENOMIC DNA]</scope>
</reference>
<comment type="similarity">
    <text evidence="11">Belongs to the SEDS family. FtsW subfamily.</text>
</comment>
<dbReference type="EC" id="2.4.99.28" evidence="14"/>
<evidence type="ECO:0000256" key="13">
    <source>
        <dbReference type="ARBA" id="ARBA00041418"/>
    </source>
</evidence>
<feature type="transmembrane region" description="Helical" evidence="16">
    <location>
        <begin position="139"/>
        <end position="169"/>
    </location>
</feature>
<keyword evidence="2" id="KW-0328">Glycosyltransferase</keyword>
<dbReference type="GO" id="GO:0008955">
    <property type="term" value="F:peptidoglycan glycosyltransferase activity"/>
    <property type="evidence" value="ECO:0007669"/>
    <property type="project" value="UniProtKB-EC"/>
</dbReference>
<evidence type="ECO:0000313" key="17">
    <source>
        <dbReference type="EMBL" id="OGK31400.1"/>
    </source>
</evidence>
<evidence type="ECO:0000256" key="16">
    <source>
        <dbReference type="SAM" id="Phobius"/>
    </source>
</evidence>
<name>A0A1F7HJI4_9BACT</name>
<feature type="transmembrane region" description="Helical" evidence="16">
    <location>
        <begin position="175"/>
        <end position="195"/>
    </location>
</feature>
<keyword evidence="3" id="KW-0808">Transferase</keyword>
<accession>A0A1F7HJI4</accession>
<dbReference type="Pfam" id="PF01098">
    <property type="entry name" value="FTSW_RODA_SPOVE"/>
    <property type="match status" value="1"/>
</dbReference>
<evidence type="ECO:0000256" key="3">
    <source>
        <dbReference type="ARBA" id="ARBA00022679"/>
    </source>
</evidence>
<evidence type="ECO:0000256" key="10">
    <source>
        <dbReference type="ARBA" id="ARBA00033270"/>
    </source>
</evidence>
<dbReference type="AlphaFoldDB" id="A0A1F7HJI4"/>
<dbReference type="GO" id="GO:0032153">
    <property type="term" value="C:cell division site"/>
    <property type="evidence" value="ECO:0007669"/>
    <property type="project" value="TreeGrafter"/>
</dbReference>
<dbReference type="InterPro" id="IPR001182">
    <property type="entry name" value="FtsW/RodA"/>
</dbReference>
<evidence type="ECO:0000256" key="6">
    <source>
        <dbReference type="ARBA" id="ARBA00022984"/>
    </source>
</evidence>
<protein>
    <recommendedName>
        <fullName evidence="12">Probable peptidoglycan glycosyltransferase FtsW</fullName>
        <ecNumber evidence="14">2.4.99.28</ecNumber>
    </recommendedName>
    <alternativeName>
        <fullName evidence="13">Cell division protein FtsW</fullName>
    </alternativeName>
    <alternativeName>
        <fullName evidence="10">Cell wall polymerase</fullName>
    </alternativeName>
    <alternativeName>
        <fullName evidence="9">Peptidoglycan polymerase</fullName>
    </alternativeName>
</protein>
<comment type="caution">
    <text evidence="17">The sequence shown here is derived from an EMBL/GenBank/DDBJ whole genome shotgun (WGS) entry which is preliminary data.</text>
</comment>
<dbReference type="PANTHER" id="PTHR30474:SF2">
    <property type="entry name" value="PEPTIDOGLYCAN GLYCOSYLTRANSFERASE FTSW-RELATED"/>
    <property type="match status" value="1"/>
</dbReference>
<evidence type="ECO:0000256" key="7">
    <source>
        <dbReference type="ARBA" id="ARBA00022989"/>
    </source>
</evidence>
<evidence type="ECO:0000256" key="2">
    <source>
        <dbReference type="ARBA" id="ARBA00022676"/>
    </source>
</evidence>
<comment type="catalytic activity">
    <reaction evidence="15">
        <text>[GlcNAc-(1-&gt;4)-Mur2Ac(oyl-L-Ala-gamma-D-Glu-L-Lys-D-Ala-D-Ala)](n)-di-trans,octa-cis-undecaprenyl diphosphate + beta-D-GlcNAc-(1-&gt;4)-Mur2Ac(oyl-L-Ala-gamma-D-Glu-L-Lys-D-Ala-D-Ala)-di-trans,octa-cis-undecaprenyl diphosphate = [GlcNAc-(1-&gt;4)-Mur2Ac(oyl-L-Ala-gamma-D-Glu-L-Lys-D-Ala-D-Ala)](n+1)-di-trans,octa-cis-undecaprenyl diphosphate + di-trans,octa-cis-undecaprenyl diphosphate + H(+)</text>
        <dbReference type="Rhea" id="RHEA:23708"/>
        <dbReference type="Rhea" id="RHEA-COMP:9602"/>
        <dbReference type="Rhea" id="RHEA-COMP:9603"/>
        <dbReference type="ChEBI" id="CHEBI:15378"/>
        <dbReference type="ChEBI" id="CHEBI:58405"/>
        <dbReference type="ChEBI" id="CHEBI:60033"/>
        <dbReference type="ChEBI" id="CHEBI:78435"/>
        <dbReference type="EC" id="2.4.99.28"/>
    </reaction>
</comment>
<evidence type="ECO:0000256" key="1">
    <source>
        <dbReference type="ARBA" id="ARBA00004141"/>
    </source>
</evidence>
<feature type="transmembrane region" description="Helical" evidence="16">
    <location>
        <begin position="67"/>
        <end position="88"/>
    </location>
</feature>
<proteinExistence type="inferred from homology"/>
<gene>
    <name evidence="17" type="ORF">A3F29_01580</name>
</gene>
<evidence type="ECO:0000256" key="4">
    <source>
        <dbReference type="ARBA" id="ARBA00022692"/>
    </source>
</evidence>
<evidence type="ECO:0000256" key="15">
    <source>
        <dbReference type="ARBA" id="ARBA00049902"/>
    </source>
</evidence>
<evidence type="ECO:0000256" key="14">
    <source>
        <dbReference type="ARBA" id="ARBA00044770"/>
    </source>
</evidence>
<dbReference type="Proteomes" id="UP000177199">
    <property type="component" value="Unassembled WGS sequence"/>
</dbReference>
<feature type="transmembrane region" description="Helical" evidence="16">
    <location>
        <begin position="296"/>
        <end position="317"/>
    </location>
</feature>
<feature type="transmembrane region" description="Helical" evidence="16">
    <location>
        <begin position="263"/>
        <end position="284"/>
    </location>
</feature>
<dbReference type="GO" id="GO:0015648">
    <property type="term" value="F:lipid-linked peptidoglycan transporter activity"/>
    <property type="evidence" value="ECO:0007669"/>
    <property type="project" value="TreeGrafter"/>
</dbReference>
<keyword evidence="7 16" id="KW-1133">Transmembrane helix</keyword>
<dbReference type="EMBL" id="MFZV01000007">
    <property type="protein sequence ID" value="OGK31400.1"/>
    <property type="molecule type" value="Genomic_DNA"/>
</dbReference>
<evidence type="ECO:0000256" key="9">
    <source>
        <dbReference type="ARBA" id="ARBA00032370"/>
    </source>
</evidence>
<evidence type="ECO:0000256" key="8">
    <source>
        <dbReference type="ARBA" id="ARBA00023136"/>
    </source>
</evidence>
<evidence type="ECO:0000256" key="11">
    <source>
        <dbReference type="ARBA" id="ARBA00038053"/>
    </source>
</evidence>
<evidence type="ECO:0000313" key="18">
    <source>
        <dbReference type="Proteomes" id="UP000177199"/>
    </source>
</evidence>
<dbReference type="GO" id="GO:0009252">
    <property type="term" value="P:peptidoglycan biosynthetic process"/>
    <property type="evidence" value="ECO:0007669"/>
    <property type="project" value="UniProtKB-KW"/>
</dbReference>
<feature type="transmembrane region" description="Helical" evidence="16">
    <location>
        <begin position="329"/>
        <end position="351"/>
    </location>
</feature>
<dbReference type="GO" id="GO:0051301">
    <property type="term" value="P:cell division"/>
    <property type="evidence" value="ECO:0007669"/>
    <property type="project" value="InterPro"/>
</dbReference>
<keyword evidence="8 16" id="KW-0472">Membrane</keyword>
<evidence type="ECO:0000256" key="5">
    <source>
        <dbReference type="ARBA" id="ARBA00022960"/>
    </source>
</evidence>
<organism evidence="17 18">
    <name type="scientific">Candidatus Roizmanbacteria bacterium RIFCSPHIGHO2_12_FULL_33_9</name>
    <dbReference type="NCBI Taxonomy" id="1802045"/>
    <lineage>
        <taxon>Bacteria</taxon>
        <taxon>Candidatus Roizmaniibacteriota</taxon>
    </lineage>
</organism>
<dbReference type="PANTHER" id="PTHR30474">
    <property type="entry name" value="CELL CYCLE PROTEIN"/>
    <property type="match status" value="1"/>
</dbReference>
<dbReference type="GO" id="GO:0005886">
    <property type="term" value="C:plasma membrane"/>
    <property type="evidence" value="ECO:0007669"/>
    <property type="project" value="TreeGrafter"/>
</dbReference>